<reference evidence="1 2" key="1">
    <citation type="submission" date="2018-11" db="EMBL/GenBank/DDBJ databases">
        <authorList>
            <consortium name="Pathogen Informatics"/>
        </authorList>
    </citation>
    <scope>NUCLEOTIDE SEQUENCE [LARGE SCALE GENOMIC DNA]</scope>
    <source>
        <strain evidence="1 2">NCTC11458</strain>
    </source>
</reference>
<gene>
    <name evidence="1" type="ORF">NCTC11458_00457</name>
</gene>
<comment type="caution">
    <text evidence="1">The sequence shown here is derived from an EMBL/GenBank/DDBJ whole genome shotgun (WGS) entry which is preliminary data.</text>
</comment>
<dbReference type="EMBL" id="UYIQ01000001">
    <property type="protein sequence ID" value="VDG81174.1"/>
    <property type="molecule type" value="Genomic_DNA"/>
</dbReference>
<dbReference type="Proteomes" id="UP000276733">
    <property type="component" value="Unassembled WGS sequence"/>
</dbReference>
<sequence>MIKHKYGRTQTSLLTEIIDLLSNQVSKELVCSILDLFEFYDEKDSPMALKLIDEHILLDEK</sequence>
<dbReference type="RefSeq" id="WP_181831004.1">
    <property type="nucleotide sequence ID" value="NZ_UYIQ01000001.1"/>
</dbReference>
<protein>
    <submittedName>
        <fullName evidence="1">Uncharacterized protein</fullName>
    </submittedName>
</protein>
<name>A0A7Z8YBC3_CAPOC</name>
<evidence type="ECO:0000313" key="1">
    <source>
        <dbReference type="EMBL" id="VDG81174.1"/>
    </source>
</evidence>
<organism evidence="1 2">
    <name type="scientific">Capnocytophaga ochracea</name>
    <dbReference type="NCBI Taxonomy" id="1018"/>
    <lineage>
        <taxon>Bacteria</taxon>
        <taxon>Pseudomonadati</taxon>
        <taxon>Bacteroidota</taxon>
        <taxon>Flavobacteriia</taxon>
        <taxon>Flavobacteriales</taxon>
        <taxon>Flavobacteriaceae</taxon>
        <taxon>Capnocytophaga</taxon>
    </lineage>
</organism>
<proteinExistence type="predicted"/>
<evidence type="ECO:0000313" key="2">
    <source>
        <dbReference type="Proteomes" id="UP000276733"/>
    </source>
</evidence>
<dbReference type="AlphaFoldDB" id="A0A7Z8YBC3"/>
<accession>A0A7Z8YBC3</accession>